<feature type="signal peptide" evidence="8">
    <location>
        <begin position="1"/>
        <end position="22"/>
    </location>
</feature>
<keyword evidence="8" id="KW-0732">Signal</keyword>
<dbReference type="OrthoDB" id="274683at2759"/>
<dbReference type="PANTHER" id="PTHR11229:SF16">
    <property type="entry name" value="LARGE RIBOSOMAL SUBUNIT PROTEIN UL3C"/>
    <property type="match status" value="1"/>
</dbReference>
<organism evidence="9 10">
    <name type="scientific">Theileria equi strain WA</name>
    <dbReference type="NCBI Taxonomy" id="1537102"/>
    <lineage>
        <taxon>Eukaryota</taxon>
        <taxon>Sar</taxon>
        <taxon>Alveolata</taxon>
        <taxon>Apicomplexa</taxon>
        <taxon>Aconoidasida</taxon>
        <taxon>Piroplasmida</taxon>
        <taxon>Theileriidae</taxon>
        <taxon>Theileria</taxon>
    </lineage>
</organism>
<dbReference type="InterPro" id="IPR019927">
    <property type="entry name" value="Ribosomal_uL3_bac/org-type"/>
</dbReference>
<gene>
    <name evidence="9" type="ORF">BEWA_011860</name>
</gene>
<evidence type="ECO:0000313" key="9">
    <source>
        <dbReference type="EMBL" id="EKX72627.1"/>
    </source>
</evidence>
<keyword evidence="10" id="KW-1185">Reference proteome</keyword>
<sequence>MYMYAKCLRFLLLIWIIERVAACSAIHIATTGILHNNPAFIYRNGVYPTIITRGPSEEPYGRNFLLFDAAEEDLPPGTKHIIFRDVEAPRPYLWKTRWPETDKKIQLRAKKHGVGQIWSPDGVVETVTALHVLPCTICEFMEFGYAMVSYGKPLWERHWNPRPKMGKLLKICANNADLFPVKLQPPHDFVLGQILDASAFVGCTHVRVTGITKGKGFAGVIKRHGFKRGPMSHGSMHHRGPGSIGPSTTPGSVRPGKRMPGRAGCKKRTFRKIKVLGLNPELSMLYIKGLVAGPKGSYVTVGTDMQPPVKELLR</sequence>
<evidence type="ECO:0000256" key="2">
    <source>
        <dbReference type="ARBA" id="ARBA00022730"/>
    </source>
</evidence>
<evidence type="ECO:0000256" key="1">
    <source>
        <dbReference type="ARBA" id="ARBA00006540"/>
    </source>
</evidence>
<reference evidence="9 10" key="1">
    <citation type="journal article" date="2012" name="BMC Genomics">
        <title>Comparative genomic analysis and phylogenetic position of Theileria equi.</title>
        <authorList>
            <person name="Kappmeyer L.S."/>
            <person name="Thiagarajan M."/>
            <person name="Herndon D.R."/>
            <person name="Ramsay J.D."/>
            <person name="Caler E."/>
            <person name="Djikeng A."/>
            <person name="Gillespie J.J."/>
            <person name="Lau A.O."/>
            <person name="Roalson E.H."/>
            <person name="Silva J.C."/>
            <person name="Silva M.G."/>
            <person name="Suarez C.E."/>
            <person name="Ueti M.W."/>
            <person name="Nene V.M."/>
            <person name="Mealey R.H."/>
            <person name="Knowles D.P."/>
            <person name="Brayton K.A."/>
        </authorList>
    </citation>
    <scope>NUCLEOTIDE SEQUENCE [LARGE SCALE GENOMIC DNA]</scope>
    <source>
        <strain evidence="9 10">WA</strain>
    </source>
</reference>
<dbReference type="FunFam" id="2.40.30.10:FF:000004">
    <property type="entry name" value="50S ribosomal protein L3"/>
    <property type="match status" value="1"/>
</dbReference>
<protein>
    <recommendedName>
        <fullName evidence="6">Large ribosomal subunit protein uL3c</fullName>
    </recommendedName>
</protein>
<dbReference type="AlphaFoldDB" id="L1LAZ7"/>
<dbReference type="eggNOG" id="KOG3141">
    <property type="taxonomic scope" value="Eukaryota"/>
</dbReference>
<evidence type="ECO:0000256" key="5">
    <source>
        <dbReference type="ARBA" id="ARBA00023274"/>
    </source>
</evidence>
<feature type="chain" id="PRO_5003952208" description="Large ribosomal subunit protein uL3c" evidence="8">
    <location>
        <begin position="23"/>
        <end position="314"/>
    </location>
</feature>
<feature type="compositionally biased region" description="Basic residues" evidence="7">
    <location>
        <begin position="255"/>
        <end position="264"/>
    </location>
</feature>
<name>L1LAZ7_THEEQ</name>
<dbReference type="Proteomes" id="UP000031512">
    <property type="component" value="Unassembled WGS sequence"/>
</dbReference>
<evidence type="ECO:0000256" key="7">
    <source>
        <dbReference type="SAM" id="MobiDB-lite"/>
    </source>
</evidence>
<dbReference type="InterPro" id="IPR009000">
    <property type="entry name" value="Transl_B-barrel_sf"/>
</dbReference>
<dbReference type="VEuPathDB" id="PiroplasmaDB:BEWA_011860"/>
<dbReference type="GO" id="GO:0019843">
    <property type="term" value="F:rRNA binding"/>
    <property type="evidence" value="ECO:0007669"/>
    <property type="project" value="UniProtKB-KW"/>
</dbReference>
<evidence type="ECO:0000256" key="8">
    <source>
        <dbReference type="SAM" id="SignalP"/>
    </source>
</evidence>
<keyword evidence="2" id="KW-0699">rRNA-binding</keyword>
<comment type="similarity">
    <text evidence="1">Belongs to the universal ribosomal protein uL3 family.</text>
</comment>
<dbReference type="GO" id="GO:1990904">
    <property type="term" value="C:ribonucleoprotein complex"/>
    <property type="evidence" value="ECO:0007669"/>
    <property type="project" value="UniProtKB-KW"/>
</dbReference>
<dbReference type="EMBL" id="ACOU01000004">
    <property type="protein sequence ID" value="EKX72627.1"/>
    <property type="molecule type" value="Genomic_DNA"/>
</dbReference>
<keyword evidence="4 9" id="KW-0689">Ribosomal protein</keyword>
<accession>L1LAZ7</accession>
<dbReference type="SUPFAM" id="SSF50447">
    <property type="entry name" value="Translation proteins"/>
    <property type="match status" value="1"/>
</dbReference>
<dbReference type="Pfam" id="PF00297">
    <property type="entry name" value="Ribosomal_L3"/>
    <property type="match status" value="1"/>
</dbReference>
<dbReference type="GO" id="GO:0005840">
    <property type="term" value="C:ribosome"/>
    <property type="evidence" value="ECO:0007669"/>
    <property type="project" value="UniProtKB-KW"/>
</dbReference>
<dbReference type="KEGG" id="beq:BEWA_011860"/>
<dbReference type="NCBIfam" id="TIGR03625">
    <property type="entry name" value="L3_bact"/>
    <property type="match status" value="1"/>
</dbReference>
<dbReference type="GeneID" id="15804266"/>
<evidence type="ECO:0000256" key="4">
    <source>
        <dbReference type="ARBA" id="ARBA00022980"/>
    </source>
</evidence>
<dbReference type="GO" id="GO:0006412">
    <property type="term" value="P:translation"/>
    <property type="evidence" value="ECO:0007669"/>
    <property type="project" value="InterPro"/>
</dbReference>
<evidence type="ECO:0000313" key="10">
    <source>
        <dbReference type="Proteomes" id="UP000031512"/>
    </source>
</evidence>
<dbReference type="RefSeq" id="XP_004832079.1">
    <property type="nucleotide sequence ID" value="XM_004832022.1"/>
</dbReference>
<comment type="caution">
    <text evidence="9">The sequence shown here is derived from an EMBL/GenBank/DDBJ whole genome shotgun (WGS) entry which is preliminary data.</text>
</comment>
<proteinExistence type="inferred from homology"/>
<dbReference type="InterPro" id="IPR000597">
    <property type="entry name" value="Ribosomal_uL3"/>
</dbReference>
<keyword evidence="3" id="KW-0694">RNA-binding</keyword>
<dbReference type="Gene3D" id="2.40.30.10">
    <property type="entry name" value="Translation factors"/>
    <property type="match status" value="1"/>
</dbReference>
<keyword evidence="5" id="KW-0687">Ribonucleoprotein</keyword>
<dbReference type="GO" id="GO:0003735">
    <property type="term" value="F:structural constituent of ribosome"/>
    <property type="evidence" value="ECO:0007669"/>
    <property type="project" value="InterPro"/>
</dbReference>
<evidence type="ECO:0000256" key="3">
    <source>
        <dbReference type="ARBA" id="ARBA00022884"/>
    </source>
</evidence>
<dbReference type="STRING" id="1537102.L1LAZ7"/>
<evidence type="ECO:0000256" key="6">
    <source>
        <dbReference type="ARBA" id="ARBA00035213"/>
    </source>
</evidence>
<feature type="region of interest" description="Disordered" evidence="7">
    <location>
        <begin position="228"/>
        <end position="264"/>
    </location>
</feature>
<dbReference type="PANTHER" id="PTHR11229">
    <property type="entry name" value="50S RIBOSOMAL PROTEIN L3"/>
    <property type="match status" value="1"/>
</dbReference>